<sequence length="154" mass="17848">MPAFIKFLWLIGLSSLVYGFSVFEYADSIGELTEFEKLQGEIRSVECKEGSRSFMQKKLTFFTDKSGLEMKFSKEGECSQLVAFYQNARSFEAVQRNILLKLHVFSLKVDGIEQYDFAEQKSDYNLYIIFSLFITPLIVAICATVNWSRGRRRQ</sequence>
<gene>
    <name evidence="1" type="ORF">CWC22_012410</name>
</gene>
<proteinExistence type="predicted"/>
<dbReference type="EMBL" id="CP045429">
    <property type="protein sequence ID" value="QPB83752.1"/>
    <property type="molecule type" value="Genomic_DNA"/>
</dbReference>
<name>A0A5S3UZK4_9GAMM</name>
<evidence type="ECO:0000313" key="1">
    <source>
        <dbReference type="EMBL" id="QPB83752.1"/>
    </source>
</evidence>
<protein>
    <submittedName>
        <fullName evidence="1">Uncharacterized protein</fullName>
    </submittedName>
</protein>
<evidence type="ECO:0000313" key="2">
    <source>
        <dbReference type="Proteomes" id="UP000305729"/>
    </source>
</evidence>
<accession>A0A5S3UZK4</accession>
<dbReference type="RefSeq" id="WP_138537774.1">
    <property type="nucleotide sequence ID" value="NZ_CP045429.1"/>
</dbReference>
<reference evidence="1 2" key="1">
    <citation type="submission" date="2019-10" db="EMBL/GenBank/DDBJ databases">
        <title>Pseudoalteromonas rubra S4059.</title>
        <authorList>
            <person name="Paulsen S."/>
            <person name="Wang X."/>
        </authorList>
    </citation>
    <scope>NUCLEOTIDE SEQUENCE [LARGE SCALE GENOMIC DNA]</scope>
    <source>
        <strain evidence="1 2">S4059</strain>
    </source>
</reference>
<dbReference type="Proteomes" id="UP000305729">
    <property type="component" value="Chromosome 1"/>
</dbReference>
<dbReference type="AlphaFoldDB" id="A0A5S3UZK4"/>
<organism evidence="1 2">
    <name type="scientific">Pseudoalteromonas rubra</name>
    <dbReference type="NCBI Taxonomy" id="43658"/>
    <lineage>
        <taxon>Bacteria</taxon>
        <taxon>Pseudomonadati</taxon>
        <taxon>Pseudomonadota</taxon>
        <taxon>Gammaproteobacteria</taxon>
        <taxon>Alteromonadales</taxon>
        <taxon>Pseudoalteromonadaceae</taxon>
        <taxon>Pseudoalteromonas</taxon>
    </lineage>
</organism>